<evidence type="ECO:0000313" key="2">
    <source>
        <dbReference type="Proteomes" id="UP000263040"/>
    </source>
</evidence>
<dbReference type="RefSeq" id="WP_118885146.1">
    <property type="nucleotide sequence ID" value="NZ_CP032100.1"/>
</dbReference>
<protein>
    <submittedName>
        <fullName evidence="1">Uncharacterized protein</fullName>
    </submittedName>
</protein>
<keyword evidence="2" id="KW-1185">Reference proteome</keyword>
<dbReference type="EMBL" id="CP032100">
    <property type="protein sequence ID" value="AXX88560.1"/>
    <property type="molecule type" value="Genomic_DNA"/>
</dbReference>
<dbReference type="AlphaFoldDB" id="A0AAD0WPB0"/>
<sequence length="125" mass="14426">MSINPNMQLVPFTSVKMLNETIKLIGMPKLNAQIIITLPNINEFNEQLKNSIHCSKNEIECFIITTSSKNEIENIIKEFDLNESIMSNDFRSIAKTFNLDDKENKLIKSLIMINKDCQIIHKEIL</sequence>
<dbReference type="Proteomes" id="UP000263040">
    <property type="component" value="Chromosome"/>
</dbReference>
<dbReference type="KEGG" id="asui:ASUIS_0042"/>
<name>A0AAD0WPB0_9BACT</name>
<proteinExistence type="predicted"/>
<organism evidence="1 2">
    <name type="scientific">Arcobacter suis CECT 7833</name>
    <dbReference type="NCBI Taxonomy" id="663365"/>
    <lineage>
        <taxon>Bacteria</taxon>
        <taxon>Pseudomonadati</taxon>
        <taxon>Campylobacterota</taxon>
        <taxon>Epsilonproteobacteria</taxon>
        <taxon>Campylobacterales</taxon>
        <taxon>Arcobacteraceae</taxon>
        <taxon>Arcobacter</taxon>
    </lineage>
</organism>
<evidence type="ECO:0000313" key="1">
    <source>
        <dbReference type="EMBL" id="AXX88560.1"/>
    </source>
</evidence>
<gene>
    <name evidence="1" type="ORF">ASUIS_0042</name>
</gene>
<reference evidence="1 2" key="1">
    <citation type="submission" date="2018-08" db="EMBL/GenBank/DDBJ databases">
        <title>Complete genome of the Arcobacter suis type strain LMG 26152.</title>
        <authorList>
            <person name="Miller W.G."/>
            <person name="Yee E."/>
            <person name="Bono J.L."/>
        </authorList>
    </citation>
    <scope>NUCLEOTIDE SEQUENCE [LARGE SCALE GENOMIC DNA]</scope>
    <source>
        <strain evidence="1 2">CECT 7833</strain>
    </source>
</reference>
<accession>A0AAD0WPB0</accession>